<evidence type="ECO:0000313" key="3">
    <source>
        <dbReference type="Proteomes" id="UP000035720"/>
    </source>
</evidence>
<gene>
    <name evidence="2" type="ORF">BN13_420014</name>
</gene>
<dbReference type="Proteomes" id="UP000035720">
    <property type="component" value="Unassembled WGS sequence"/>
</dbReference>
<sequence length="56" mass="6378">MRWKARADDRGGGALQSRAPARWWCAPLRGVLSVVMVMTLGLWHSVVQRMFLTITH</sequence>
<proteinExistence type="predicted"/>
<name>A0A077MCG0_9MICO</name>
<dbReference type="AlphaFoldDB" id="A0A077MCG0"/>
<organism evidence="2 3">
    <name type="scientific">Nostocoides jenkinsii Ben 74</name>
    <dbReference type="NCBI Taxonomy" id="1193518"/>
    <lineage>
        <taxon>Bacteria</taxon>
        <taxon>Bacillati</taxon>
        <taxon>Actinomycetota</taxon>
        <taxon>Actinomycetes</taxon>
        <taxon>Micrococcales</taxon>
        <taxon>Intrasporangiaceae</taxon>
        <taxon>Nostocoides</taxon>
    </lineage>
</organism>
<feature type="transmembrane region" description="Helical" evidence="1">
    <location>
        <begin position="21"/>
        <end position="43"/>
    </location>
</feature>
<reference evidence="2 3" key="1">
    <citation type="journal article" date="2013" name="ISME J.">
        <title>A metabolic model for members of the genus Tetrasphaera involved in enhanced biological phosphorus removal.</title>
        <authorList>
            <person name="Kristiansen R."/>
            <person name="Nguyen H.T.T."/>
            <person name="Saunders A.M."/>
            <person name="Nielsen J.L."/>
            <person name="Wimmer R."/>
            <person name="Le V.Q."/>
            <person name="McIlroy S.J."/>
            <person name="Petrovski S."/>
            <person name="Seviour R.J."/>
            <person name="Calteau A."/>
            <person name="Nielsen K.L."/>
            <person name="Nielsen P.H."/>
        </authorList>
    </citation>
    <scope>NUCLEOTIDE SEQUENCE [LARGE SCALE GENOMIC DNA]</scope>
    <source>
        <strain evidence="2 3">Ben 74</strain>
    </source>
</reference>
<comment type="caution">
    <text evidence="2">The sequence shown here is derived from an EMBL/GenBank/DDBJ whole genome shotgun (WGS) entry which is preliminary data.</text>
</comment>
<keyword evidence="1" id="KW-0812">Transmembrane</keyword>
<keyword evidence="1" id="KW-0472">Membrane</keyword>
<evidence type="ECO:0000256" key="1">
    <source>
        <dbReference type="SAM" id="Phobius"/>
    </source>
</evidence>
<evidence type="ECO:0000313" key="2">
    <source>
        <dbReference type="EMBL" id="CCI53560.1"/>
    </source>
</evidence>
<keyword evidence="3" id="KW-1185">Reference proteome</keyword>
<dbReference type="EMBL" id="CAJC01000153">
    <property type="protein sequence ID" value="CCI53560.1"/>
    <property type="molecule type" value="Genomic_DNA"/>
</dbReference>
<keyword evidence="1" id="KW-1133">Transmembrane helix</keyword>
<accession>A0A077MCG0</accession>
<protein>
    <submittedName>
        <fullName evidence="2">Uncharacterized protein</fullName>
    </submittedName>
</protein>